<dbReference type="Gene3D" id="3.20.20.450">
    <property type="entry name" value="EAL domain"/>
    <property type="match status" value="1"/>
</dbReference>
<dbReference type="CDD" id="cd01948">
    <property type="entry name" value="EAL"/>
    <property type="match status" value="1"/>
</dbReference>
<dbReference type="InterPro" id="IPR029787">
    <property type="entry name" value="Nucleotide_cyclase"/>
</dbReference>
<dbReference type="SMART" id="SM00052">
    <property type="entry name" value="EAL"/>
    <property type="match status" value="1"/>
</dbReference>
<dbReference type="Proteomes" id="UP000199411">
    <property type="component" value="Unassembled WGS sequence"/>
</dbReference>
<keyword evidence="4" id="KW-1185">Reference proteome</keyword>
<dbReference type="Gene3D" id="3.30.450.40">
    <property type="match status" value="1"/>
</dbReference>
<dbReference type="Pfam" id="PF13185">
    <property type="entry name" value="GAF_2"/>
    <property type="match status" value="1"/>
</dbReference>
<evidence type="ECO:0000313" key="3">
    <source>
        <dbReference type="EMBL" id="SDC71844.1"/>
    </source>
</evidence>
<dbReference type="InterPro" id="IPR035965">
    <property type="entry name" value="PAS-like_dom_sf"/>
</dbReference>
<evidence type="ECO:0000313" key="4">
    <source>
        <dbReference type="Proteomes" id="UP000199411"/>
    </source>
</evidence>
<feature type="domain" description="GGDEF" evidence="2">
    <location>
        <begin position="438"/>
        <end position="565"/>
    </location>
</feature>
<organism evidence="3 4">
    <name type="scientific">Desulfurella multipotens</name>
    <dbReference type="NCBI Taxonomy" id="79269"/>
    <lineage>
        <taxon>Bacteria</taxon>
        <taxon>Pseudomonadati</taxon>
        <taxon>Campylobacterota</taxon>
        <taxon>Desulfurellia</taxon>
        <taxon>Desulfurellales</taxon>
        <taxon>Desulfurellaceae</taxon>
        <taxon>Desulfurella</taxon>
    </lineage>
</organism>
<dbReference type="AlphaFoldDB" id="A0A1G6NWX9"/>
<reference evidence="4" key="1">
    <citation type="submission" date="2016-10" db="EMBL/GenBank/DDBJ databases">
        <authorList>
            <person name="Varghese N."/>
            <person name="Submissions S."/>
        </authorList>
    </citation>
    <scope>NUCLEOTIDE SEQUENCE [LARGE SCALE GENOMIC DNA]</scope>
    <source>
        <strain evidence="4">DSM 8415</strain>
    </source>
</reference>
<dbReference type="PROSITE" id="PS50883">
    <property type="entry name" value="EAL"/>
    <property type="match status" value="1"/>
</dbReference>
<dbReference type="Gene3D" id="3.30.70.270">
    <property type="match status" value="1"/>
</dbReference>
<dbReference type="SUPFAM" id="SSF55073">
    <property type="entry name" value="Nucleotide cyclase"/>
    <property type="match status" value="1"/>
</dbReference>
<dbReference type="Gene3D" id="3.30.450.20">
    <property type="entry name" value="PAS domain"/>
    <property type="match status" value="1"/>
</dbReference>
<evidence type="ECO:0000259" key="1">
    <source>
        <dbReference type="PROSITE" id="PS50883"/>
    </source>
</evidence>
<dbReference type="InterPro" id="IPR043128">
    <property type="entry name" value="Rev_trsase/Diguanyl_cyclase"/>
</dbReference>
<name>A0A1G6NWX9_9BACT</name>
<feature type="domain" description="EAL" evidence="1">
    <location>
        <begin position="575"/>
        <end position="822"/>
    </location>
</feature>
<dbReference type="PROSITE" id="PS50887">
    <property type="entry name" value="GGDEF"/>
    <property type="match status" value="1"/>
</dbReference>
<evidence type="ECO:0000259" key="2">
    <source>
        <dbReference type="PROSITE" id="PS50887"/>
    </source>
</evidence>
<gene>
    <name evidence="3" type="ORF">SAMN05660835_01246</name>
</gene>
<dbReference type="InterPro" id="IPR001633">
    <property type="entry name" value="EAL_dom"/>
</dbReference>
<dbReference type="Pfam" id="PF00563">
    <property type="entry name" value="EAL"/>
    <property type="match status" value="1"/>
</dbReference>
<dbReference type="CDD" id="cd01949">
    <property type="entry name" value="GGDEF"/>
    <property type="match status" value="1"/>
</dbReference>
<dbReference type="SUPFAM" id="SSF141868">
    <property type="entry name" value="EAL domain-like"/>
    <property type="match status" value="1"/>
</dbReference>
<dbReference type="EMBL" id="FMYU01000008">
    <property type="protein sequence ID" value="SDC71844.1"/>
    <property type="molecule type" value="Genomic_DNA"/>
</dbReference>
<proteinExistence type="predicted"/>
<dbReference type="InterPro" id="IPR003018">
    <property type="entry name" value="GAF"/>
</dbReference>
<dbReference type="InterPro" id="IPR035919">
    <property type="entry name" value="EAL_sf"/>
</dbReference>
<dbReference type="SUPFAM" id="SSF55785">
    <property type="entry name" value="PYP-like sensor domain (PAS domain)"/>
    <property type="match status" value="1"/>
</dbReference>
<dbReference type="RefSeq" id="WP_092128970.1">
    <property type="nucleotide sequence ID" value="NZ_FMYU01000008.1"/>
</dbReference>
<dbReference type="SUPFAM" id="SSF55781">
    <property type="entry name" value="GAF domain-like"/>
    <property type="match status" value="1"/>
</dbReference>
<accession>A0A1G6NWX9</accession>
<protein>
    <submittedName>
        <fullName evidence="3">Diguanylate cyclase (GGDEF) domain-containing protein</fullName>
    </submittedName>
</protein>
<dbReference type="NCBIfam" id="TIGR00254">
    <property type="entry name" value="GGDEF"/>
    <property type="match status" value="1"/>
</dbReference>
<dbReference type="SMART" id="SM00267">
    <property type="entry name" value="GGDEF"/>
    <property type="match status" value="1"/>
</dbReference>
<dbReference type="InterPro" id="IPR000160">
    <property type="entry name" value="GGDEF_dom"/>
</dbReference>
<sequence>MTNNYFDSNLKDINKEILNRLYNICETIQNKNVNEKTKEILRKYINNKLKTIDLDSFDNPANFLSFVNEFLDFAHGVFLDHKVENIEQLENNLLKTILQESLSVSKQCVSKTQLKLEEIKSIFDKLYDGVLVIDTNTRKILSSNKSIEYILKTKNIVNQDILNFAKENKKDYYQELFKKFVKQKKGITEILEFKTAKNEPLMLEASVNMLNESAMVVVFRDITKRIENEKLLIRLNRLYEVLSRINNLVVRIQDVDALFEKVCNILVNFGKFKLAWIGCVDSKTKTIKPKAYAGDKKYLRNIVVSIEEDKPEGSGPSGIAIRNNKIVVCNDIQKSPIMSPWRNQAKQSNFHSSITVPITILESQGPSKVLKAYSDEIDYFNEKEINLFEEIASDIAYAIDFIEKKKKVVFLSSFDPLTNLPNRIMFGYTIESFIKHKKNFSVIICDINNFTAINNKYGYIKGDSIIKNVAKAILEVDKIYYAARTGSDEFGFILSTSNKDEILNIAKSIEEKIESLSFDIDMNLGFTIGVSIYPTDADTQEKLITNAEIALVDAKKKNLFLSFYQEDSNILIQAKLQLQSKLKNAIKNNEFILFYQPKLSLNDLHIHSVEALLRWNSKNGIVLPNEFMALLEETNLITQLGYKIFEQSINQIIAWQKMGFNIQIAVNVSPIQLDDPNFVENVVELIENSKIDKSLIEIEITENTLIKHLDKLTILNKNGIKIFIDDFGTGYSSLSYLKEIPLSGIKIDISFIREMFEKKNFEILRTIINLSKILNLKVIAEGVETKEQLRALKELNCDEVQGFLIAKPDLPQNIEYLFSQTLFYQELSF</sequence>
<dbReference type="Pfam" id="PF00990">
    <property type="entry name" value="GGDEF"/>
    <property type="match status" value="1"/>
</dbReference>
<dbReference type="OrthoDB" id="9777298at2"/>
<dbReference type="PANTHER" id="PTHR33121:SF70">
    <property type="entry name" value="SIGNALING PROTEIN YKOW"/>
    <property type="match status" value="1"/>
</dbReference>
<dbReference type="PANTHER" id="PTHR33121">
    <property type="entry name" value="CYCLIC DI-GMP PHOSPHODIESTERASE PDEF"/>
    <property type="match status" value="1"/>
</dbReference>
<dbReference type="GO" id="GO:0071111">
    <property type="term" value="F:cyclic-guanylate-specific phosphodiesterase activity"/>
    <property type="evidence" value="ECO:0007669"/>
    <property type="project" value="InterPro"/>
</dbReference>
<dbReference type="InterPro" id="IPR050706">
    <property type="entry name" value="Cyclic-di-GMP_PDE-like"/>
</dbReference>
<dbReference type="InterPro" id="IPR029016">
    <property type="entry name" value="GAF-like_dom_sf"/>
</dbReference>